<dbReference type="PIRSF" id="PIRSF033887">
    <property type="entry name" value="PduX"/>
    <property type="match status" value="1"/>
</dbReference>
<dbReference type="InterPro" id="IPR020568">
    <property type="entry name" value="Ribosomal_Su5_D2-typ_SF"/>
</dbReference>
<evidence type="ECO:0000256" key="2">
    <source>
        <dbReference type="ARBA" id="ARBA00022741"/>
    </source>
</evidence>
<dbReference type="InterPro" id="IPR012363">
    <property type="entry name" value="PduX"/>
</dbReference>
<dbReference type="Pfam" id="PF00288">
    <property type="entry name" value="GHMP_kinases_N"/>
    <property type="match status" value="1"/>
</dbReference>
<dbReference type="Proteomes" id="UP001589645">
    <property type="component" value="Unassembled WGS sequence"/>
</dbReference>
<evidence type="ECO:0000259" key="5">
    <source>
        <dbReference type="Pfam" id="PF00288"/>
    </source>
</evidence>
<dbReference type="InterPro" id="IPR014721">
    <property type="entry name" value="Ribsml_uS5_D2-typ_fold_subgr"/>
</dbReference>
<dbReference type="EMBL" id="JBHMEP010000001">
    <property type="protein sequence ID" value="MFB9134125.1"/>
    <property type="molecule type" value="Genomic_DNA"/>
</dbReference>
<protein>
    <submittedName>
        <fullName evidence="6">GHMP kinase</fullName>
    </submittedName>
</protein>
<keyword evidence="3 6" id="KW-0418">Kinase</keyword>
<evidence type="ECO:0000313" key="7">
    <source>
        <dbReference type="Proteomes" id="UP001589645"/>
    </source>
</evidence>
<dbReference type="SUPFAM" id="SSF54211">
    <property type="entry name" value="Ribosomal protein S5 domain 2-like"/>
    <property type="match status" value="1"/>
</dbReference>
<name>A0ABV5HJH3_9VIBR</name>
<keyword evidence="4" id="KW-0067">ATP-binding</keyword>
<accession>A0ABV5HJH3</accession>
<comment type="caution">
    <text evidence="6">The sequence shown here is derived from an EMBL/GenBank/DDBJ whole genome shotgun (WGS) entry which is preliminary data.</text>
</comment>
<keyword evidence="7" id="KW-1185">Reference proteome</keyword>
<keyword evidence="2" id="KW-0547">Nucleotide-binding</keyword>
<dbReference type="GO" id="GO:0016301">
    <property type="term" value="F:kinase activity"/>
    <property type="evidence" value="ECO:0007669"/>
    <property type="project" value="UniProtKB-KW"/>
</dbReference>
<feature type="domain" description="GHMP kinase N-terminal" evidence="5">
    <location>
        <begin position="55"/>
        <end position="122"/>
    </location>
</feature>
<dbReference type="PANTHER" id="PTHR43527">
    <property type="entry name" value="4-DIPHOSPHOCYTIDYL-2-C-METHYL-D-ERYTHRITOL KINASE, CHLOROPLASTIC"/>
    <property type="match status" value="1"/>
</dbReference>
<gene>
    <name evidence="6" type="ORF">ACFFUV_03980</name>
</gene>
<proteinExistence type="predicted"/>
<sequence length="286" mass="31992">MTEARCPASCGELVQGWIQGSEKLVSMPINWFSTVFVTFGQPQYHQERPMMRKALQLTLQYFRADPQLTHGLKIEFDSTIPVAKGFASSTADIAATIMATARCLEQTIEEQDIVQLCAHLEPTDSTAIQPLALFDHQQGKICERLPAAMDIDILILESPIHLETSLYHLMNRRQTLLESSEQMTRAYRTLRSGLYNPSPQAIGEAAVMSAIENQHILRKPHFRCLLDIVEHHQLFGLNVAHSGSAVGMLFDGHAHDIERVINDIQGISANHYPDFHLTQLIAGGVR</sequence>
<keyword evidence="1" id="KW-0808">Transferase</keyword>
<dbReference type="Gene3D" id="3.30.230.10">
    <property type="match status" value="1"/>
</dbReference>
<dbReference type="PANTHER" id="PTHR43527:SF1">
    <property type="entry name" value="L-THREONINE KINASE"/>
    <property type="match status" value="1"/>
</dbReference>
<evidence type="ECO:0000256" key="3">
    <source>
        <dbReference type="ARBA" id="ARBA00022777"/>
    </source>
</evidence>
<evidence type="ECO:0000313" key="6">
    <source>
        <dbReference type="EMBL" id="MFB9134125.1"/>
    </source>
</evidence>
<reference evidence="6 7" key="1">
    <citation type="submission" date="2024-09" db="EMBL/GenBank/DDBJ databases">
        <authorList>
            <person name="Sun Q."/>
            <person name="Mori K."/>
        </authorList>
    </citation>
    <scope>NUCLEOTIDE SEQUENCE [LARGE SCALE GENOMIC DNA]</scope>
    <source>
        <strain evidence="6 7">CECT 8064</strain>
    </source>
</reference>
<organism evidence="6 7">
    <name type="scientific">Vibrio olivae</name>
    <dbReference type="NCBI Taxonomy" id="1243002"/>
    <lineage>
        <taxon>Bacteria</taxon>
        <taxon>Pseudomonadati</taxon>
        <taxon>Pseudomonadota</taxon>
        <taxon>Gammaproteobacteria</taxon>
        <taxon>Vibrionales</taxon>
        <taxon>Vibrionaceae</taxon>
        <taxon>Vibrio</taxon>
    </lineage>
</organism>
<dbReference type="InterPro" id="IPR006204">
    <property type="entry name" value="GHMP_kinase_N_dom"/>
</dbReference>
<dbReference type="RefSeq" id="WP_390189866.1">
    <property type="nucleotide sequence ID" value="NZ_JBHMEP010000001.1"/>
</dbReference>
<evidence type="ECO:0000256" key="4">
    <source>
        <dbReference type="ARBA" id="ARBA00022840"/>
    </source>
</evidence>
<evidence type="ECO:0000256" key="1">
    <source>
        <dbReference type="ARBA" id="ARBA00022679"/>
    </source>
</evidence>